<feature type="compositionally biased region" description="Pro residues" evidence="3">
    <location>
        <begin position="956"/>
        <end position="976"/>
    </location>
</feature>
<feature type="compositionally biased region" description="Low complexity" evidence="3">
    <location>
        <begin position="2710"/>
        <end position="2719"/>
    </location>
</feature>
<feature type="compositionally biased region" description="Pro residues" evidence="3">
    <location>
        <begin position="2518"/>
        <end position="2527"/>
    </location>
</feature>
<dbReference type="PANTHER" id="PTHR45725">
    <property type="entry name" value="FORMIN HOMOLOGY 2 FAMILY MEMBER"/>
    <property type="match status" value="1"/>
</dbReference>
<feature type="region of interest" description="Disordered" evidence="3">
    <location>
        <begin position="57"/>
        <end position="101"/>
    </location>
</feature>
<feature type="region of interest" description="Disordered" evidence="3">
    <location>
        <begin position="1891"/>
        <end position="1913"/>
    </location>
</feature>
<dbReference type="Pfam" id="PF13202">
    <property type="entry name" value="EF-hand_5"/>
    <property type="match status" value="1"/>
</dbReference>
<evidence type="ECO:0000313" key="6">
    <source>
        <dbReference type="EMBL" id="KAG2494439.1"/>
    </source>
</evidence>
<feature type="compositionally biased region" description="Pro residues" evidence="3">
    <location>
        <begin position="2560"/>
        <end position="2591"/>
    </location>
</feature>
<feature type="compositionally biased region" description="Low complexity" evidence="3">
    <location>
        <begin position="1274"/>
        <end position="1283"/>
    </location>
</feature>
<feature type="compositionally biased region" description="Pro residues" evidence="3">
    <location>
        <begin position="1006"/>
        <end position="1035"/>
    </location>
</feature>
<evidence type="ECO:0000259" key="4">
    <source>
        <dbReference type="PROSITE" id="PS50095"/>
    </source>
</evidence>
<comment type="caution">
    <text evidence="6">The sequence shown here is derived from an EMBL/GenBank/DDBJ whole genome shotgun (WGS) entry which is preliminary data.</text>
</comment>
<dbReference type="PROSITE" id="PS00018">
    <property type="entry name" value="EF_HAND_1"/>
    <property type="match status" value="6"/>
</dbReference>
<feature type="compositionally biased region" description="Pro residues" evidence="3">
    <location>
        <begin position="2799"/>
        <end position="2811"/>
    </location>
</feature>
<feature type="region of interest" description="Disordered" evidence="3">
    <location>
        <begin position="1250"/>
        <end position="1269"/>
    </location>
</feature>
<feature type="region of interest" description="Disordered" evidence="3">
    <location>
        <begin position="898"/>
        <end position="944"/>
    </location>
</feature>
<keyword evidence="1" id="KW-0106">Calcium</keyword>
<feature type="compositionally biased region" description="Pro residues" evidence="3">
    <location>
        <begin position="984"/>
        <end position="993"/>
    </location>
</feature>
<reference evidence="6" key="1">
    <citation type="journal article" date="2020" name="bioRxiv">
        <title>Comparative genomics of Chlamydomonas.</title>
        <authorList>
            <person name="Craig R.J."/>
            <person name="Hasan A.R."/>
            <person name="Ness R.W."/>
            <person name="Keightley P.D."/>
        </authorList>
    </citation>
    <scope>NUCLEOTIDE SEQUENCE</scope>
    <source>
        <strain evidence="6">CCAP 11/70</strain>
    </source>
</reference>
<feature type="compositionally biased region" description="Pro residues" evidence="3">
    <location>
        <begin position="2612"/>
        <end position="2638"/>
    </location>
</feature>
<feature type="region of interest" description="Disordered" evidence="3">
    <location>
        <begin position="2892"/>
        <end position="2922"/>
    </location>
</feature>
<feature type="compositionally biased region" description="Low complexity" evidence="3">
    <location>
        <begin position="79"/>
        <end position="89"/>
    </location>
</feature>
<feature type="compositionally biased region" description="Low complexity" evidence="3">
    <location>
        <begin position="2728"/>
        <end position="2754"/>
    </location>
</feature>
<keyword evidence="7" id="KW-1185">Reference proteome</keyword>
<evidence type="ECO:0000313" key="7">
    <source>
        <dbReference type="Proteomes" id="UP000612055"/>
    </source>
</evidence>
<feature type="region of interest" description="Disordered" evidence="3">
    <location>
        <begin position="1120"/>
        <end position="1159"/>
    </location>
</feature>
<feature type="compositionally biased region" description="Low complexity" evidence="3">
    <location>
        <begin position="560"/>
        <end position="569"/>
    </location>
</feature>
<dbReference type="PROSITE" id="PS50095">
    <property type="entry name" value="PLAT"/>
    <property type="match status" value="2"/>
</dbReference>
<dbReference type="Proteomes" id="UP000612055">
    <property type="component" value="Unassembled WGS sequence"/>
</dbReference>
<dbReference type="SMART" id="SM00054">
    <property type="entry name" value="EFh"/>
    <property type="match status" value="6"/>
</dbReference>
<feature type="compositionally biased region" description="Pro residues" evidence="3">
    <location>
        <begin position="2755"/>
        <end position="2774"/>
    </location>
</feature>
<dbReference type="Gene3D" id="1.10.238.10">
    <property type="entry name" value="EF-hand"/>
    <property type="match status" value="4"/>
</dbReference>
<dbReference type="PRINTS" id="PR01217">
    <property type="entry name" value="PRICHEXTENSN"/>
</dbReference>
<dbReference type="OrthoDB" id="531924at2759"/>
<dbReference type="Gene3D" id="2.60.60.20">
    <property type="entry name" value="PLAT/LH2 domain"/>
    <property type="match status" value="2"/>
</dbReference>
<dbReference type="SUPFAM" id="SSF49723">
    <property type="entry name" value="Lipase/lipooxygenase domain (PLAT/LH2 domain)"/>
    <property type="match status" value="2"/>
</dbReference>
<dbReference type="InterPro" id="IPR002048">
    <property type="entry name" value="EF_hand_dom"/>
</dbReference>
<feature type="compositionally biased region" description="Pro residues" evidence="3">
    <location>
        <begin position="1123"/>
        <end position="1143"/>
    </location>
</feature>
<feature type="compositionally biased region" description="Pro residues" evidence="3">
    <location>
        <begin position="2669"/>
        <end position="2681"/>
    </location>
</feature>
<feature type="region of interest" description="Disordered" evidence="3">
    <location>
        <begin position="2799"/>
        <end position="2841"/>
    </location>
</feature>
<feature type="domain" description="EF-hand" evidence="5">
    <location>
        <begin position="476"/>
        <end position="511"/>
    </location>
</feature>
<feature type="region of interest" description="Disordered" evidence="3">
    <location>
        <begin position="2696"/>
        <end position="2780"/>
    </location>
</feature>
<feature type="compositionally biased region" description="Low complexity" evidence="3">
    <location>
        <begin position="2639"/>
        <end position="2658"/>
    </location>
</feature>
<proteinExistence type="predicted"/>
<evidence type="ECO:0000256" key="1">
    <source>
        <dbReference type="ARBA" id="ARBA00022837"/>
    </source>
</evidence>
<name>A0A836C0G3_9CHLO</name>
<evidence type="ECO:0000256" key="2">
    <source>
        <dbReference type="PROSITE-ProRule" id="PRU00152"/>
    </source>
</evidence>
<dbReference type="GO" id="GO:0005509">
    <property type="term" value="F:calcium ion binding"/>
    <property type="evidence" value="ECO:0007669"/>
    <property type="project" value="InterPro"/>
</dbReference>
<feature type="region of interest" description="Disordered" evidence="3">
    <location>
        <begin position="596"/>
        <end position="618"/>
    </location>
</feature>
<feature type="region of interest" description="Disordered" evidence="3">
    <location>
        <begin position="1186"/>
        <end position="1227"/>
    </location>
</feature>
<organism evidence="6 7">
    <name type="scientific">Edaphochlamys debaryana</name>
    <dbReference type="NCBI Taxonomy" id="47281"/>
    <lineage>
        <taxon>Eukaryota</taxon>
        <taxon>Viridiplantae</taxon>
        <taxon>Chlorophyta</taxon>
        <taxon>core chlorophytes</taxon>
        <taxon>Chlorophyceae</taxon>
        <taxon>CS clade</taxon>
        <taxon>Chlamydomonadales</taxon>
        <taxon>Chlamydomonadales incertae sedis</taxon>
        <taxon>Edaphochlamys</taxon>
    </lineage>
</organism>
<accession>A0A836C0G3</accession>
<feature type="compositionally biased region" description="Basic and acidic residues" evidence="3">
    <location>
        <begin position="62"/>
        <end position="78"/>
    </location>
</feature>
<dbReference type="SUPFAM" id="SSF47473">
    <property type="entry name" value="EF-hand"/>
    <property type="match status" value="2"/>
</dbReference>
<dbReference type="Pfam" id="PF01477">
    <property type="entry name" value="PLAT"/>
    <property type="match status" value="1"/>
</dbReference>
<evidence type="ECO:0000256" key="3">
    <source>
        <dbReference type="SAM" id="MobiDB-lite"/>
    </source>
</evidence>
<feature type="region of interest" description="Disordered" evidence="3">
    <location>
        <begin position="1567"/>
        <end position="1586"/>
    </location>
</feature>
<feature type="domain" description="EF-hand" evidence="5">
    <location>
        <begin position="381"/>
        <end position="416"/>
    </location>
</feature>
<feature type="compositionally biased region" description="Pro residues" evidence="3">
    <location>
        <begin position="1067"/>
        <end position="1077"/>
    </location>
</feature>
<feature type="domain" description="PLAT" evidence="4">
    <location>
        <begin position="1759"/>
        <end position="1891"/>
    </location>
</feature>
<dbReference type="InterPro" id="IPR018247">
    <property type="entry name" value="EF_Hand_1_Ca_BS"/>
</dbReference>
<gene>
    <name evidence="6" type="ORF">HYH03_007491</name>
</gene>
<feature type="region of interest" description="Disordered" evidence="3">
    <location>
        <begin position="2500"/>
        <end position="2595"/>
    </location>
</feature>
<feature type="compositionally biased region" description="Pro residues" evidence="3">
    <location>
        <begin position="1186"/>
        <end position="1220"/>
    </location>
</feature>
<sequence length="3434" mass="351393">MDHRHRYQVIFHTGDGWGRGCASSVSWEVLGSQGRLASSQCVQLEVNDMTTKRARAAAYAASKRDPPEWKQLEQRKAAGADGAAAPKPAEASKKPVPTGPPLEKRNVFELFSQWVQSAGGAAQVKELLKAADASGDGALAMDEVKQLLAKAVPSVSDVETQLFAAMVDVNGDGQVSEEELMQSLADCANIDAVVTAGGAAAGSGGGATSPGSPGASGGAPPGMVQTLEGLVQHLRSNLPAIDAKLLALNPVGGYLTFAQLNELFQAVVPESMGGRDALRTLLAHVARTAHITATDPGVHVLEFKRCFGLDAAATAGDGPAAAAVGWVPGRPRDVFRLLRHHVKHNRAQLDELYPRGTELTVNQIRQLVKNMLESRAGEPPLTGREARHLVAVLDANGNGLLSREEFEGGLKECRELSAAMSTVRSKLEAATAHLQEPLYAAGPGPGEEGEGGAVQPVPTWADFLACCQRVHEALTQRHEEADAAWRLNDSRGKGRIDAVELRKTLQELLPDLTPQLLRALLVFADGWDPSEHALLSRKHFLMALRGEPPPDSLQPPPPGALAKTKAADDAAGLESEATAVSLLGLNQRLAAATRALGPGLPDPQRWQTWHGNVKTKDRPSGRVALGGIHQPLSASFWPAQWKWHAAWLAKHAAYRQALAALLPPPPEPPAAAAPSGEGLARTLPARVSMPGAPVAAGAGAGAEAVVAARPQSASARPSQAGAPLVDNPANSLEHRMWPGIEIEQVPFLGSVVEREAPALATTGLEEAPPTPTRVAAEAAAAAAVAGAAEATAAEIAAAVSATAAAATAAAAPAAPQTGPLPTTPAPAAGVQPAVAAVAGLAAAGATVGAGAVALAQPGPLAVPLAAAPLPLPTALPSQGLQPLAPLAPLPAAAPAQPLAPLQPGALPPPAAPPPFLPAPQPLGQQPLQPLQPQPLPALQPLAPVSALPPPGPALFPAPALPAPLEPLTPPPGPQPLAPASALAPLPPPGPAHPNPALSEDSFAMSLPPPPPPPPAPPAPGLAPPPLGPTPAPRPGAPLGEALEDSGEDWAALLDDTKPGAPLALGPTPAPAPAPAAAAPPPLPAGAFPPAAPVGAPPAMFGAPPPAALGPGLGPVPLGAAPLAPLPGPTPLPPPGALPGPTPQPFGAGTPMAIGPVPPATTPLGLGATAPLYGAAPPALAVPPLPLGPPPPSALGPSPAPPPPWAPPAPQPPLGPAPLQPLAPAGFAPGTAAPVAPLWAGTAPGPPLGPAPAPPGVMMPSPLGDPPAAAAAPGLAAAAVMAQPPQQPPPQQQALQQQAGPEGAVGPVAAVPLGVPPMELRFPFKVHPLLLPTRVLLYEVVLAAGAQLGNCDRLTVRASGSSQPWYLEKVEVHCTTAEPPLMWEMTVRRWLGPDEAVAELRADPCVWEEWDMQADPLTGAPRSVLYLNPNMQEATWRPPPPPPVPALPGALPHQLITDLVSRDARAPGPGLPAREWLQGSTPRGVQRTGLRYLASLRAPPCFRPTRLRPHYGVGYGGELGGGPPGGRVRIKGQTPLHSLSVQARGGFKWADPDDTAAPGRLLPVTGGPGGSMYASAPPPPPSADAAAAADPFGGGLVAGVRECVVLSYSLEAAEAELGEKYLWFHAHVALDDSAGVPPAPVRFSVLKDEALVWAAWLRAAGEVLLCCESLVGCRQLHLVVESDFSGGARCVWLDPFLVCAPLQDPGVTAELEGAAKAAEELDWMARDMKVTFVKEAAGDVEYMAPSRALPPEVARSASSGSYRISVFTSTGPSSGTRGRVFVRLLGRRGSQEVKSSLICLNQDGAELREGTKYSLLEPISLSLMDEVEAVGMQFNPPPAGIMGGGTAPGGANDWNCQHVEVTCEETGKTWYFIVGGWFLSLAAQQEAERAAKAAGAGAGGTGGGAPPPRPVPPQDVELVVPRAAKGSEYKARAGGRDWMLGVAVLWIVLHVLSSGRGKGMGIDGDIAFVILGMSEQGYRQMPFSLPGRTIDQSHETRLIVCAEPLGELLSVELSCKQPGLLSTRLQCIEVVRLLDNKHYLFLPPPPDPDDPPDPAATRLVLPVARQPHWRIATFTSALPEASTDARVYIDLFGAQGQLLDLYLRDTTGETFDEGAEDVFFFPDPGLGELGSVCISHDDSGNSPNWHLDHVEVTHTGTARTFVFLCRNWLGLGTVQGPAPPGQMGRFEPDRVLERVLYPTNVLAALQSGSSLMSAHLILRLEDSTGELWHAAEAVQLVGWTHAKELQYSDTVILDSGRTTMNLEQDKQYVRTLQEMNRAAAADLREREAAAAAAAGLPVPLPPVQGAGRTFQVAVRKLAIHRTRANIAMGTAPRELVVVLHGSLASSRALLLGPHNSTNIGLAPFTVADQPDLFQLAVDCELGPALLRLDVQLPASASGSGSGGDWGMALEAVVVRDLGDAAAEPVAFWAGRGGQWLGASPQAEGGGGGGGTQSLHLLPAGVVAVSFMCRAFESVAAIHVRHDDPQAHPGWALRGLELFTSPPPGVPTRGALPGPALPASVPPPPPPGQDPIRSAAFAPAPPSAPGFDPGSTLPPGQAPLLAPIPPTHGPGPAPPATLQPPGPPPGPPPPLTPANPLQAAAPALAPALVPAPFPWPAPGPTPPAPGPTPPILLGPAPAPLAGPVLTPAQALAQAQPGPDLSPAERAAQPPMFLPTPEPGPAQAPPSVDEFEHLFATNRSFSSKPLPPPGPQAPALGPVPGLAGPGPGPGPAAQAGQEIQAPTAAAAPWAPQASPLAPAQPPALGPLPSLGPQPSPLPALGAPPALAPVPGPAPMAGLAPLPGPAPGLAPPPSALGPLPGLGGPQLAPLGPPGPGAGPVGEALEWGPEVPTRPCYYTFPGSQPFAAWPSTDRPYVRHYLTEPTLAQGYPASCYFKPPRIPPPPTRKAPLEPSPSQRRLGGPGGALLPVDPGATAALVQGQDPERLAALQETLRSEVAAYQALVAAGRGAEADLFTLMRAHCQADPLLLPGAFYRLDHDRDGRLTAQQVSELVPLLLPPEVAASPSQAAYVAAMLTLGSEERLAQGDVAAALKGSRAAYKEAREAGACGEGRGLVAASMTRLAANGISPLDLDDDDAGATELALVRLAERLVAPGSAGAAAEAFRGFDADGSGYLEIGELVKALRSIPGVQLSAPECRLLLAYLFHYGDKDRQGTAGGDMRLSSSELQASLAPFVPRPPEEEVARALTAYAATRNLPALLRALHRAQPAALPAAVAQMEARAAQQQQQQPGAGPGAVVARGQVPLDRLQEVVAAVAPGAPVPPSEVEGLRALLALDSGAGALPMEEFAAGVGSCAEAVKRAAAIARMVAEARQEGAPVVIEEGLGGAEVVLKRLSALLGADGGAAIAAAFAALDRDGSGALDGAELCSAMRQVQAMVTADELRTLLAYVQRYADTDANGRVTLAELQAGGARTPGPVA</sequence>
<feature type="domain" description="EF-hand" evidence="5">
    <location>
        <begin position="3111"/>
        <end position="3146"/>
    </location>
</feature>
<dbReference type="CDD" id="cd00051">
    <property type="entry name" value="EFh"/>
    <property type="match status" value="1"/>
</dbReference>
<dbReference type="InterPro" id="IPR011992">
    <property type="entry name" value="EF-hand-dom_pair"/>
</dbReference>
<dbReference type="InterPro" id="IPR036392">
    <property type="entry name" value="PLAT/LH2_dom_sf"/>
</dbReference>
<feature type="domain" description="EF-hand" evidence="5">
    <location>
        <begin position="3357"/>
        <end position="3392"/>
    </location>
</feature>
<feature type="compositionally biased region" description="Low complexity" evidence="3">
    <location>
        <begin position="1291"/>
        <end position="1301"/>
    </location>
</feature>
<feature type="domain" description="EF-hand" evidence="5">
    <location>
        <begin position="165"/>
        <end position="190"/>
    </location>
</feature>
<comment type="caution">
    <text evidence="2">Lacks conserved residue(s) required for the propagation of feature annotation.</text>
</comment>
<feature type="region of interest" description="Disordered" evidence="3">
    <location>
        <begin position="2612"/>
        <end position="2684"/>
    </location>
</feature>
<feature type="compositionally biased region" description="Low complexity" evidence="3">
    <location>
        <begin position="2508"/>
        <end position="2517"/>
    </location>
</feature>
<feature type="compositionally biased region" description="Gly residues" evidence="3">
    <location>
        <begin position="201"/>
        <end position="220"/>
    </location>
</feature>
<protein>
    <recommendedName>
        <fullName evidence="8">Calmodulin</fullName>
    </recommendedName>
</protein>
<feature type="compositionally biased region" description="Pro residues" evidence="3">
    <location>
        <begin position="905"/>
        <end position="920"/>
    </location>
</feature>
<feature type="region of interest" description="Disordered" evidence="3">
    <location>
        <begin position="201"/>
        <end position="221"/>
    </location>
</feature>
<dbReference type="SMART" id="SM00308">
    <property type="entry name" value="LH2"/>
    <property type="match status" value="1"/>
</dbReference>
<dbReference type="InterPro" id="IPR051425">
    <property type="entry name" value="Formin_Homology"/>
</dbReference>
<feature type="region of interest" description="Disordered" evidence="3">
    <location>
        <begin position="546"/>
        <end position="569"/>
    </location>
</feature>
<dbReference type="EMBL" id="JAEHOE010000031">
    <property type="protein sequence ID" value="KAG2494439.1"/>
    <property type="molecule type" value="Genomic_DNA"/>
</dbReference>
<feature type="compositionally biased region" description="Pro residues" evidence="3">
    <location>
        <begin position="547"/>
        <end position="559"/>
    </location>
</feature>
<dbReference type="InterPro" id="IPR001024">
    <property type="entry name" value="PLAT/LH2_dom"/>
</dbReference>
<feature type="region of interest" description="Disordered" evidence="3">
    <location>
        <begin position="956"/>
        <end position="1077"/>
    </location>
</feature>
<evidence type="ECO:0008006" key="8">
    <source>
        <dbReference type="Google" id="ProtNLM"/>
    </source>
</evidence>
<evidence type="ECO:0000259" key="5">
    <source>
        <dbReference type="PROSITE" id="PS50222"/>
    </source>
</evidence>
<feature type="domain" description="PLAT" evidence="4">
    <location>
        <begin position="2066"/>
        <end position="2182"/>
    </location>
</feature>
<dbReference type="PROSITE" id="PS50222">
    <property type="entry name" value="EF_HAND_2"/>
    <property type="match status" value="5"/>
</dbReference>
<dbReference type="PANTHER" id="PTHR45725:SF18">
    <property type="entry name" value="ORC1-LIKE AAA ATPASE DOMAIN-CONTAINING PROTEIN"/>
    <property type="match status" value="1"/>
</dbReference>
<feature type="region of interest" description="Disordered" evidence="3">
    <location>
        <begin position="1274"/>
        <end position="1301"/>
    </location>
</feature>